<dbReference type="EMBL" id="QFFZ01000049">
    <property type="protein sequence ID" value="TEB09388.1"/>
    <property type="molecule type" value="Genomic_DNA"/>
</dbReference>
<dbReference type="InterPro" id="IPR004090">
    <property type="entry name" value="Chemotax_Me-accpt_rcpt"/>
</dbReference>
<dbReference type="Pfam" id="PF18947">
    <property type="entry name" value="HAMP_2"/>
    <property type="match status" value="3"/>
</dbReference>
<dbReference type="GO" id="GO:0007165">
    <property type="term" value="P:signal transduction"/>
    <property type="evidence" value="ECO:0007669"/>
    <property type="project" value="UniProtKB-KW"/>
</dbReference>
<dbReference type="Proteomes" id="UP000297597">
    <property type="component" value="Unassembled WGS sequence"/>
</dbReference>
<accession>A0A4Y7RK55</accession>
<dbReference type="FunFam" id="1.10.287.950:FF:000001">
    <property type="entry name" value="Methyl-accepting chemotaxis sensory transducer"/>
    <property type="match status" value="1"/>
</dbReference>
<reference evidence="6 7" key="1">
    <citation type="journal article" date="2018" name="Environ. Microbiol.">
        <title>Novel energy conservation strategies and behaviour of Pelotomaculum schinkii driving syntrophic propionate catabolism.</title>
        <authorList>
            <person name="Hidalgo-Ahumada C.A.P."/>
            <person name="Nobu M.K."/>
            <person name="Narihiro T."/>
            <person name="Tamaki H."/>
            <person name="Liu W.T."/>
            <person name="Kamagata Y."/>
            <person name="Stams A.J.M."/>
            <person name="Imachi H."/>
            <person name="Sousa D.Z."/>
        </authorList>
    </citation>
    <scope>NUCLEOTIDE SEQUENCE [LARGE SCALE GENOMIC DNA]</scope>
    <source>
        <strain evidence="6 7">MGP</strain>
    </source>
</reference>
<evidence type="ECO:0000259" key="5">
    <source>
        <dbReference type="PROSITE" id="PS50885"/>
    </source>
</evidence>
<dbReference type="PANTHER" id="PTHR43531:SF11">
    <property type="entry name" value="METHYL-ACCEPTING CHEMOTAXIS PROTEIN 3"/>
    <property type="match status" value="1"/>
</dbReference>
<protein>
    <submittedName>
        <fullName evidence="6">Methyl-accepting chemotaxis protein II</fullName>
    </submittedName>
</protein>
<evidence type="ECO:0000259" key="4">
    <source>
        <dbReference type="PROSITE" id="PS50111"/>
    </source>
</evidence>
<dbReference type="AlphaFoldDB" id="A0A4Y7RK55"/>
<comment type="similarity">
    <text evidence="2">Belongs to the methyl-accepting chemotaxis (MCP) protein family.</text>
</comment>
<keyword evidence="3" id="KW-0807">Transducer</keyword>
<dbReference type="PRINTS" id="PR00260">
    <property type="entry name" value="CHEMTRNSDUCR"/>
</dbReference>
<dbReference type="Pfam" id="PF00015">
    <property type="entry name" value="MCPsignal"/>
    <property type="match status" value="1"/>
</dbReference>
<dbReference type="GO" id="GO:0004888">
    <property type="term" value="F:transmembrane signaling receptor activity"/>
    <property type="evidence" value="ECO:0007669"/>
    <property type="project" value="InterPro"/>
</dbReference>
<dbReference type="PROSITE" id="PS50885">
    <property type="entry name" value="HAMP"/>
    <property type="match status" value="2"/>
</dbReference>
<dbReference type="GO" id="GO:0005886">
    <property type="term" value="C:plasma membrane"/>
    <property type="evidence" value="ECO:0007669"/>
    <property type="project" value="TreeGrafter"/>
</dbReference>
<dbReference type="InterPro" id="IPR003660">
    <property type="entry name" value="HAMP_dom"/>
</dbReference>
<organism evidence="6 7">
    <name type="scientific">Pelotomaculum propionicicum</name>
    <dbReference type="NCBI Taxonomy" id="258475"/>
    <lineage>
        <taxon>Bacteria</taxon>
        <taxon>Bacillati</taxon>
        <taxon>Bacillota</taxon>
        <taxon>Clostridia</taxon>
        <taxon>Eubacteriales</taxon>
        <taxon>Desulfotomaculaceae</taxon>
        <taxon>Pelotomaculum</taxon>
    </lineage>
</organism>
<keyword evidence="1" id="KW-0145">Chemotaxis</keyword>
<dbReference type="SMART" id="SM00283">
    <property type="entry name" value="MA"/>
    <property type="match status" value="1"/>
</dbReference>
<evidence type="ECO:0000256" key="3">
    <source>
        <dbReference type="PROSITE-ProRule" id="PRU00284"/>
    </source>
</evidence>
<evidence type="ECO:0000313" key="6">
    <source>
        <dbReference type="EMBL" id="TEB09388.1"/>
    </source>
</evidence>
<dbReference type="PROSITE" id="PS50111">
    <property type="entry name" value="CHEMOTAXIS_TRANSDUC_2"/>
    <property type="match status" value="1"/>
</dbReference>
<gene>
    <name evidence="6" type="primary">tar_2</name>
    <name evidence="6" type="ORF">Pmgp_03159</name>
</gene>
<dbReference type="InterPro" id="IPR004089">
    <property type="entry name" value="MCPsignal_dom"/>
</dbReference>
<evidence type="ECO:0000256" key="1">
    <source>
        <dbReference type="ARBA" id="ARBA00022500"/>
    </source>
</evidence>
<feature type="domain" description="Methyl-accepting transducer" evidence="4">
    <location>
        <begin position="240"/>
        <end position="469"/>
    </location>
</feature>
<evidence type="ECO:0000256" key="2">
    <source>
        <dbReference type="ARBA" id="ARBA00029447"/>
    </source>
</evidence>
<dbReference type="InterPro" id="IPR051310">
    <property type="entry name" value="MCP_chemotaxis"/>
</dbReference>
<dbReference type="CDD" id="cd11386">
    <property type="entry name" value="MCP_signal"/>
    <property type="match status" value="1"/>
</dbReference>
<keyword evidence="7" id="KW-1185">Reference proteome</keyword>
<comment type="caution">
    <text evidence="6">The sequence shown here is derived from an EMBL/GenBank/DDBJ whole genome shotgun (WGS) entry which is preliminary data.</text>
</comment>
<proteinExistence type="inferred from homology"/>
<feature type="domain" description="HAMP" evidence="5">
    <location>
        <begin position="137"/>
        <end position="189"/>
    </location>
</feature>
<dbReference type="GO" id="GO:0006935">
    <property type="term" value="P:chemotaxis"/>
    <property type="evidence" value="ECO:0007669"/>
    <property type="project" value="UniProtKB-KW"/>
</dbReference>
<evidence type="ECO:0000313" key="7">
    <source>
        <dbReference type="Proteomes" id="UP000297597"/>
    </source>
</evidence>
<dbReference type="Gene3D" id="1.20.120.1530">
    <property type="match status" value="2"/>
</dbReference>
<sequence>MEAVAEPVEELIAVLGRMSVNDLSMKMEKNYAGNWDELKQAINGVHARLTNIHMTIGKVAVGDLSDYETYKKVGRRSENDDLVPGFIRMHEAIQKLLDDADMLAGSAVEGKLGTRADAGRHMGEYRKIIEGVNNMMDAVINPINEAAGCLKEMAEGNLDTRMNGNYRGDHAIIKDALNSTLEAINGIIKKEAVRCLQEVAQGNLNVAVTGDYKGDYGIIKEALNTTIEDLNETLSQVAVAIEQVNTGAQQVSDSSQALSQGAAESASTMAQITSSMQQMNDQTRQNAENATQANQLATQARANAERGNEQMGQMVKAMGEINESAANISKIIKAIDEIAFQTNLLALNAAVEAARAGKHGKGFTVVAEEVRNLAQRSAKAAKETAEMIEGSIKKTEVGTRIAEETSRALEEIVLGVSKVTDFISEIASASKEQALGIGQINEGLGQVDQVTQQNSASSEELAAASEEMSGQAEMVRQMLGKFKLKRQAGGGSFGAGPVAVGKPYLAHKQGRSAAQKSRLEVAAAGGGGGRLNPEDVISLDDVDYGKF</sequence>
<dbReference type="SUPFAM" id="SSF58104">
    <property type="entry name" value="Methyl-accepting chemotaxis protein (MCP) signaling domain"/>
    <property type="match status" value="1"/>
</dbReference>
<feature type="domain" description="HAMP" evidence="5">
    <location>
        <begin position="190"/>
        <end position="235"/>
    </location>
</feature>
<dbReference type="Gene3D" id="1.10.287.950">
    <property type="entry name" value="Methyl-accepting chemotaxis protein"/>
    <property type="match status" value="1"/>
</dbReference>
<dbReference type="PANTHER" id="PTHR43531">
    <property type="entry name" value="PROTEIN ICFG"/>
    <property type="match status" value="1"/>
</dbReference>
<name>A0A4Y7RK55_9FIRM</name>